<comment type="caution">
    <text evidence="1">The sequence shown here is derived from an EMBL/GenBank/DDBJ whole genome shotgun (WGS) entry which is preliminary data.</text>
</comment>
<dbReference type="EMBL" id="MU276222">
    <property type="protein sequence ID" value="KAI0040155.1"/>
    <property type="molecule type" value="Genomic_DNA"/>
</dbReference>
<evidence type="ECO:0000313" key="1">
    <source>
        <dbReference type="EMBL" id="KAI0040155.1"/>
    </source>
</evidence>
<gene>
    <name evidence="1" type="ORF">FA95DRAFT_1585108</name>
</gene>
<sequence length="991" mass="111754">MGSGDGDVDDSFPPQPNPTLREDVIREFQAFIDDRRWVYKACAVCGQKRFPHELTRTELKDNDDIPHHMEPVSYDFEFSGMYSTNELADLDICGTCSSALSSNYQYYGHERLPTDIRSMFERATAHELQLVSYICPAAKGGHPGALQRFTKGNVAIIPQDVAEMTKLLPPTAADLQYSMCVMFIGGQEPTIETIKKFHPVLVSKNRVEKMAKFLLANNKNYVDLGMQYSAANLTDLCDTPYFSGDMGITKAVEIQHIARRQDVAAATNSSYAEHGTAPTYSSEDLLMETVGYTSANESATTRSEEKSRALEWCLDHKPYLSVRGGTTLFPDRDPRMLSFVFPHLDPYGHQAISFERQLRNLLLRFDAPFAQDANFAYVGWNIIQKADNSAAVQFSIKEKTSEALVEEIIKSADVFRQMNANTRQEKRAISLRGSNGYKLRLRNEIRALLKTHGCPALYLLHVLAGGNAADFPLLSALERARQVADNPAAASVLRYGDKRPGLFGHCEAYYGTVEAQGRGYYSPQAVRQRLEGDATFQDRVFTWLESIVHCHLPGMVHALDGDPSFILKPAYTTNLDPRALDGPTLTDEMTDGERLAFEHNFSLFVRDLAIACNWHEHRDTCFKYLKPGEPRDSAHCRMRITGEVRSITELDPDTSAILLKRLHPWINNYNDVVMFLLKCSGEAAKALVHYVTDYITKASLATHLGLEAICAVIEKAGIGQAGKSDSPEYVKTKSLMIKIVNAIMARQELSHPQVMSYLVGGGDHYTSHMFRPLMWGPLDRYIRQQSPGSGDAVFDEDDTVDDEVGGPESDKEDERVVLTVRKKSVVATSFLLDYRLRGEGMSDLSAWDHCAAVERLTKGKEQARLDHLEWEDKSSKASPRVPFLNDTHPLFSTHLSRLRTSKFVPVVLGPTLPRSDRTSEERELWCRAMLILFKPWRCLGDLKDPQQQWSDAFALHEFPEHLKKGTSWIHWSAHRLCNMQEVVQTWNWQKD</sequence>
<reference evidence="1" key="2">
    <citation type="journal article" date="2022" name="New Phytol.">
        <title>Evolutionary transition to the ectomycorrhizal habit in the genomes of a hyperdiverse lineage of mushroom-forming fungi.</title>
        <authorList>
            <person name="Looney B."/>
            <person name="Miyauchi S."/>
            <person name="Morin E."/>
            <person name="Drula E."/>
            <person name="Courty P.E."/>
            <person name="Kohler A."/>
            <person name="Kuo A."/>
            <person name="LaButti K."/>
            <person name="Pangilinan J."/>
            <person name="Lipzen A."/>
            <person name="Riley R."/>
            <person name="Andreopoulos W."/>
            <person name="He G."/>
            <person name="Johnson J."/>
            <person name="Nolan M."/>
            <person name="Tritt A."/>
            <person name="Barry K.W."/>
            <person name="Grigoriev I.V."/>
            <person name="Nagy L.G."/>
            <person name="Hibbett D."/>
            <person name="Henrissat B."/>
            <person name="Matheny P.B."/>
            <person name="Labbe J."/>
            <person name="Martin F.M."/>
        </authorList>
    </citation>
    <scope>NUCLEOTIDE SEQUENCE</scope>
    <source>
        <strain evidence="1">FP105234-sp</strain>
    </source>
</reference>
<accession>A0ACB8R8P9</accession>
<protein>
    <submittedName>
        <fullName evidence="1">Uncharacterized protein</fullName>
    </submittedName>
</protein>
<name>A0ACB8R8P9_9AGAM</name>
<reference evidence="1" key="1">
    <citation type="submission" date="2021-02" db="EMBL/GenBank/DDBJ databases">
        <authorList>
            <consortium name="DOE Joint Genome Institute"/>
            <person name="Ahrendt S."/>
            <person name="Looney B.P."/>
            <person name="Miyauchi S."/>
            <person name="Morin E."/>
            <person name="Drula E."/>
            <person name="Courty P.E."/>
            <person name="Chicoki N."/>
            <person name="Fauchery L."/>
            <person name="Kohler A."/>
            <person name="Kuo A."/>
            <person name="Labutti K."/>
            <person name="Pangilinan J."/>
            <person name="Lipzen A."/>
            <person name="Riley R."/>
            <person name="Andreopoulos W."/>
            <person name="He G."/>
            <person name="Johnson J."/>
            <person name="Barry K.W."/>
            <person name="Grigoriev I.V."/>
            <person name="Nagy L."/>
            <person name="Hibbett D."/>
            <person name="Henrissat B."/>
            <person name="Matheny P.B."/>
            <person name="Labbe J."/>
            <person name="Martin F."/>
        </authorList>
    </citation>
    <scope>NUCLEOTIDE SEQUENCE</scope>
    <source>
        <strain evidence="1">FP105234-sp</strain>
    </source>
</reference>
<keyword evidence="2" id="KW-1185">Reference proteome</keyword>
<organism evidence="1 2">
    <name type="scientific">Auriscalpium vulgare</name>
    <dbReference type="NCBI Taxonomy" id="40419"/>
    <lineage>
        <taxon>Eukaryota</taxon>
        <taxon>Fungi</taxon>
        <taxon>Dikarya</taxon>
        <taxon>Basidiomycota</taxon>
        <taxon>Agaricomycotina</taxon>
        <taxon>Agaricomycetes</taxon>
        <taxon>Russulales</taxon>
        <taxon>Auriscalpiaceae</taxon>
        <taxon>Auriscalpium</taxon>
    </lineage>
</organism>
<evidence type="ECO:0000313" key="2">
    <source>
        <dbReference type="Proteomes" id="UP000814033"/>
    </source>
</evidence>
<proteinExistence type="predicted"/>
<dbReference type="Proteomes" id="UP000814033">
    <property type="component" value="Unassembled WGS sequence"/>
</dbReference>